<comment type="caution">
    <text evidence="2">The sequence shown here is derived from an EMBL/GenBank/DDBJ whole genome shotgun (WGS) entry which is preliminary data.</text>
</comment>
<evidence type="ECO:0000313" key="3">
    <source>
        <dbReference type="Proteomes" id="UP001501764"/>
    </source>
</evidence>
<accession>A0ABP3X513</accession>
<evidence type="ECO:0000313" key="2">
    <source>
        <dbReference type="EMBL" id="GAA0860622.1"/>
    </source>
</evidence>
<reference evidence="3" key="1">
    <citation type="journal article" date="2019" name="Int. J. Syst. Evol. Microbiol.">
        <title>The Global Catalogue of Microorganisms (GCM) 10K type strain sequencing project: providing services to taxonomists for standard genome sequencing and annotation.</title>
        <authorList>
            <consortium name="The Broad Institute Genomics Platform"/>
            <consortium name="The Broad Institute Genome Sequencing Center for Infectious Disease"/>
            <person name="Wu L."/>
            <person name="Ma J."/>
        </authorList>
    </citation>
    <scope>NUCLEOTIDE SEQUENCE [LARGE SCALE GENOMIC DNA]</scope>
    <source>
        <strain evidence="3">JCM 6485</strain>
    </source>
</reference>
<sequence>MQTAALSSFSSPHAGHNFILYLRNFAIYVYYIMAVFYKQLYNLRAFIKQRLKEYEADNKLIYMNIIMN</sequence>
<keyword evidence="1" id="KW-1133">Transmembrane helix</keyword>
<proteinExistence type="predicted"/>
<keyword evidence="3" id="KW-1185">Reference proteome</keyword>
<keyword evidence="1" id="KW-0472">Membrane</keyword>
<evidence type="ECO:0000256" key="1">
    <source>
        <dbReference type="SAM" id="Phobius"/>
    </source>
</evidence>
<dbReference type="EMBL" id="BAAACO010000007">
    <property type="protein sequence ID" value="GAA0860622.1"/>
    <property type="molecule type" value="Genomic_DNA"/>
</dbReference>
<organism evidence="2 3">
    <name type="scientific">Clostridium nitritogenes</name>
    <dbReference type="NCBI Taxonomy" id="83340"/>
    <lineage>
        <taxon>Bacteria</taxon>
        <taxon>Bacillati</taxon>
        <taxon>Bacillota</taxon>
        <taxon>Clostridia</taxon>
        <taxon>Eubacteriales</taxon>
        <taxon>Clostridiaceae</taxon>
        <taxon>Clostridium</taxon>
    </lineage>
</organism>
<feature type="transmembrane region" description="Helical" evidence="1">
    <location>
        <begin position="20"/>
        <end position="40"/>
    </location>
</feature>
<gene>
    <name evidence="2" type="ORF">GCM10008916_28570</name>
</gene>
<dbReference type="Proteomes" id="UP001501764">
    <property type="component" value="Unassembled WGS sequence"/>
</dbReference>
<protein>
    <submittedName>
        <fullName evidence="2">Uncharacterized protein</fullName>
    </submittedName>
</protein>
<name>A0ABP3X513_9CLOT</name>
<keyword evidence="1" id="KW-0812">Transmembrane</keyword>